<protein>
    <submittedName>
        <fullName evidence="4">Uncharacterized protein</fullName>
    </submittedName>
</protein>
<accession>A0A1I6FRL8</accession>
<dbReference type="InterPro" id="IPR058675">
    <property type="entry name" value="DUF8054_C"/>
</dbReference>
<dbReference type="Pfam" id="PF26237">
    <property type="entry name" value="DUF8054_C"/>
    <property type="match status" value="1"/>
</dbReference>
<proteinExistence type="predicted"/>
<evidence type="ECO:0000259" key="3">
    <source>
        <dbReference type="Pfam" id="PF26238"/>
    </source>
</evidence>
<dbReference type="EMBL" id="FOYN01000002">
    <property type="protein sequence ID" value="SFR32602.1"/>
    <property type="molecule type" value="Genomic_DNA"/>
</dbReference>
<feature type="domain" description="DUF8054" evidence="2">
    <location>
        <begin position="247"/>
        <end position="286"/>
    </location>
</feature>
<feature type="domain" description="DUF8054" evidence="1">
    <location>
        <begin position="20"/>
        <end position="100"/>
    </location>
</feature>
<dbReference type="InterPro" id="IPR058775">
    <property type="entry name" value="DUF8054_M"/>
</dbReference>
<evidence type="ECO:0000313" key="4">
    <source>
        <dbReference type="EMBL" id="SFR32602.1"/>
    </source>
</evidence>
<keyword evidence="5" id="KW-1185">Reference proteome</keyword>
<organism evidence="4 5">
    <name type="scientific">Halorubrum sodomense</name>
    <dbReference type="NCBI Taxonomy" id="35743"/>
    <lineage>
        <taxon>Archaea</taxon>
        <taxon>Methanobacteriati</taxon>
        <taxon>Methanobacteriota</taxon>
        <taxon>Stenosarchaea group</taxon>
        <taxon>Halobacteria</taxon>
        <taxon>Halobacteriales</taxon>
        <taxon>Haloferacaceae</taxon>
        <taxon>Halorubrum</taxon>
    </lineage>
</organism>
<dbReference type="Proteomes" id="UP000198932">
    <property type="component" value="Unassembled WGS sequence"/>
</dbReference>
<name>A0A1I6FRL8_HALSD</name>
<gene>
    <name evidence="4" type="ORF">SAMN04487937_1092</name>
</gene>
<dbReference type="OrthoDB" id="292134at2157"/>
<feature type="domain" description="DUF8054" evidence="3">
    <location>
        <begin position="116"/>
        <end position="244"/>
    </location>
</feature>
<dbReference type="InterPro" id="IPR058674">
    <property type="entry name" value="DUF8054_N"/>
</dbReference>
<dbReference type="Pfam" id="PF26238">
    <property type="entry name" value="DUF8054_M"/>
    <property type="match status" value="1"/>
</dbReference>
<dbReference type="RefSeq" id="WP_092920567.1">
    <property type="nucleotide sequence ID" value="NZ_FOYN01000002.1"/>
</dbReference>
<evidence type="ECO:0000259" key="2">
    <source>
        <dbReference type="Pfam" id="PF26237"/>
    </source>
</evidence>
<dbReference type="Pfam" id="PF26236">
    <property type="entry name" value="DUF8054_N"/>
    <property type="match status" value="1"/>
</dbReference>
<reference evidence="5" key="1">
    <citation type="submission" date="2016-10" db="EMBL/GenBank/DDBJ databases">
        <authorList>
            <person name="Varghese N."/>
            <person name="Submissions S."/>
        </authorList>
    </citation>
    <scope>NUCLEOTIDE SEQUENCE [LARGE SCALE GENOMIC DNA]</scope>
    <source>
        <strain evidence="5">RD 26</strain>
    </source>
</reference>
<evidence type="ECO:0000259" key="1">
    <source>
        <dbReference type="Pfam" id="PF26236"/>
    </source>
</evidence>
<sequence length="298" mass="31301">MNASRNAAADRLRRPARAAVDRLRRPEYTGANRCLPCTAVNVGIATVGGAAVAAVGAPLLGAAGFGAALAAIWLRGYLVPGTPELTKRYLPERVLALFGKTPGSREIAARQSGEIDPETYLLDADILVETPAGDDFAFAPDFAAAWRAAATGKPRDAGGDGDRSDRDDVAALATLTGIDTDELAIDWYEGVGLAYAGDEKIGHWESRAAFRADVAADRVLTVTRDDWTTLALADRSAVLGALRLFVDECPSCAGEVGLEERVVESCCSSYDVVAGRCAGCDARLFELRLPESVAAAAE</sequence>
<evidence type="ECO:0000313" key="5">
    <source>
        <dbReference type="Proteomes" id="UP000198932"/>
    </source>
</evidence>
<dbReference type="AlphaFoldDB" id="A0A1I6FRL8"/>